<keyword evidence="3" id="KW-1185">Reference proteome</keyword>
<dbReference type="Proteomes" id="UP000064967">
    <property type="component" value="Chromosome"/>
</dbReference>
<protein>
    <recommendedName>
        <fullName evidence="1">RiboL-PSP-HEPN domain-containing protein</fullName>
    </recommendedName>
</protein>
<evidence type="ECO:0000313" key="3">
    <source>
        <dbReference type="Proteomes" id="UP000064967"/>
    </source>
</evidence>
<sequence length="200" mass="22695">MPALYAYWERFFRITFAEFLRCISEANIPFANICSALARFKVRKHALLLDSSHRARILHTIDNRSLTDTKAFLQEILNEMNDIDRAFGQPVVFFDPSAWIETDSNVRYEVVEKVCRNVGVDPEALKQILSASKIALYPRLKELVDMRNDIAHGTTIAPLGQSKWDELQSFVSTLMNAVQLLLYETLANGQHLAPTASVPP</sequence>
<dbReference type="EMBL" id="CP012333">
    <property type="protein sequence ID" value="AKU98482.1"/>
    <property type="molecule type" value="Genomic_DNA"/>
</dbReference>
<accession>A0A0K1PY97</accession>
<dbReference type="KEGG" id="llu:AKJ09_05146"/>
<reference evidence="2 3" key="1">
    <citation type="submission" date="2015-08" db="EMBL/GenBank/DDBJ databases">
        <authorList>
            <person name="Babu N.S."/>
            <person name="Beckwith C.J."/>
            <person name="Beseler K.G."/>
            <person name="Brison A."/>
            <person name="Carone J.V."/>
            <person name="Caskin T.P."/>
            <person name="Diamond M."/>
            <person name="Durham M.E."/>
            <person name="Foxe J.M."/>
            <person name="Go M."/>
            <person name="Henderson B.A."/>
            <person name="Jones I.B."/>
            <person name="McGettigan J.A."/>
            <person name="Micheletti S.J."/>
            <person name="Nasrallah M.E."/>
            <person name="Ortiz D."/>
            <person name="Piller C.R."/>
            <person name="Privatt S.R."/>
            <person name="Schneider S.L."/>
            <person name="Sharp S."/>
            <person name="Smith T.C."/>
            <person name="Stanton J.D."/>
            <person name="Ullery H.E."/>
            <person name="Wilson R.J."/>
            <person name="Serrano M.G."/>
            <person name="Buck G."/>
            <person name="Lee V."/>
            <person name="Wang Y."/>
            <person name="Carvalho R."/>
            <person name="Voegtly L."/>
            <person name="Shi R."/>
            <person name="Duckworth R."/>
            <person name="Johnson A."/>
            <person name="Loviza R."/>
            <person name="Walstead R."/>
            <person name="Shah Z."/>
            <person name="Kiflezghi M."/>
            <person name="Wade K."/>
            <person name="Ball S.L."/>
            <person name="Bradley K.W."/>
            <person name="Asai D.J."/>
            <person name="Bowman C.A."/>
            <person name="Russell D.A."/>
            <person name="Pope W.H."/>
            <person name="Jacobs-Sera D."/>
            <person name="Hendrix R.W."/>
            <person name="Hatfull G.F."/>
        </authorList>
    </citation>
    <scope>NUCLEOTIDE SEQUENCE [LARGE SCALE GENOMIC DNA]</scope>
    <source>
        <strain evidence="2 3">DSM 27648</strain>
    </source>
</reference>
<evidence type="ECO:0000259" key="1">
    <source>
        <dbReference type="Pfam" id="PF18735"/>
    </source>
</evidence>
<gene>
    <name evidence="2" type="ORF">AKJ09_05146</name>
</gene>
<feature type="domain" description="RiboL-PSP-HEPN" evidence="1">
    <location>
        <begin position="3"/>
        <end position="179"/>
    </location>
</feature>
<name>A0A0K1PY97_9BACT</name>
<dbReference type="Pfam" id="PF18735">
    <property type="entry name" value="HEPN_RiboL-PSP"/>
    <property type="match status" value="1"/>
</dbReference>
<evidence type="ECO:0000313" key="2">
    <source>
        <dbReference type="EMBL" id="AKU98482.1"/>
    </source>
</evidence>
<dbReference type="AlphaFoldDB" id="A0A0K1PY97"/>
<organism evidence="2 3">
    <name type="scientific">Labilithrix luteola</name>
    <dbReference type="NCBI Taxonomy" id="1391654"/>
    <lineage>
        <taxon>Bacteria</taxon>
        <taxon>Pseudomonadati</taxon>
        <taxon>Myxococcota</taxon>
        <taxon>Polyangia</taxon>
        <taxon>Polyangiales</taxon>
        <taxon>Labilitrichaceae</taxon>
        <taxon>Labilithrix</taxon>
    </lineage>
</organism>
<dbReference type="InterPro" id="IPR041519">
    <property type="entry name" value="HEPN_RiboL-PSP"/>
</dbReference>
<proteinExistence type="predicted"/>